<accession>A0A562VPK1</accession>
<organism evidence="2 3">
    <name type="scientific">Geobacter argillaceus</name>
    <dbReference type="NCBI Taxonomy" id="345631"/>
    <lineage>
        <taxon>Bacteria</taxon>
        <taxon>Pseudomonadati</taxon>
        <taxon>Thermodesulfobacteriota</taxon>
        <taxon>Desulfuromonadia</taxon>
        <taxon>Geobacterales</taxon>
        <taxon>Geobacteraceae</taxon>
        <taxon>Geobacter</taxon>
    </lineage>
</organism>
<feature type="region of interest" description="Disordered" evidence="1">
    <location>
        <begin position="45"/>
        <end position="71"/>
    </location>
</feature>
<sequence>MSTLHLWKSKGWLVPKRHFIKIGAKVWYFWSKDRLIEIHEICNSENETRGSKPSQPDCVPTSQSERINWEY</sequence>
<comment type="caution">
    <text evidence="2">The sequence shown here is derived from an EMBL/GenBank/DDBJ whole genome shotgun (WGS) entry which is preliminary data.</text>
</comment>
<reference evidence="2 3" key="1">
    <citation type="submission" date="2019-07" db="EMBL/GenBank/DDBJ databases">
        <title>Genomic Encyclopedia of Archaeal and Bacterial Type Strains, Phase II (KMG-II): from individual species to whole genera.</title>
        <authorList>
            <person name="Goeker M."/>
        </authorList>
    </citation>
    <scope>NUCLEOTIDE SEQUENCE [LARGE SCALE GENOMIC DNA]</scope>
    <source>
        <strain evidence="2 3">ATCC BAA-1139</strain>
    </source>
</reference>
<proteinExistence type="predicted"/>
<protein>
    <submittedName>
        <fullName evidence="2">Uncharacterized protein</fullName>
    </submittedName>
</protein>
<keyword evidence="3" id="KW-1185">Reference proteome</keyword>
<dbReference type="EMBL" id="VLLN01000007">
    <property type="protein sequence ID" value="TWJ19768.1"/>
    <property type="molecule type" value="Genomic_DNA"/>
</dbReference>
<feature type="compositionally biased region" description="Polar residues" evidence="1">
    <location>
        <begin position="60"/>
        <end position="71"/>
    </location>
</feature>
<dbReference type="RefSeq" id="WP_145020799.1">
    <property type="nucleotide sequence ID" value="NZ_VLLN01000007.1"/>
</dbReference>
<evidence type="ECO:0000313" key="2">
    <source>
        <dbReference type="EMBL" id="TWJ19768.1"/>
    </source>
</evidence>
<evidence type="ECO:0000313" key="3">
    <source>
        <dbReference type="Proteomes" id="UP000319449"/>
    </source>
</evidence>
<dbReference type="Proteomes" id="UP000319449">
    <property type="component" value="Unassembled WGS sequence"/>
</dbReference>
<evidence type="ECO:0000256" key="1">
    <source>
        <dbReference type="SAM" id="MobiDB-lite"/>
    </source>
</evidence>
<name>A0A562VPK1_9BACT</name>
<dbReference type="OrthoDB" id="5398725at2"/>
<gene>
    <name evidence="2" type="ORF">JN12_01570</name>
</gene>
<dbReference type="AlphaFoldDB" id="A0A562VPK1"/>